<organism evidence="1 2">
    <name type="scientific">Vibrio ishigakensis</name>
    <dbReference type="NCBI Taxonomy" id="1481914"/>
    <lineage>
        <taxon>Bacteria</taxon>
        <taxon>Pseudomonadati</taxon>
        <taxon>Pseudomonadota</taxon>
        <taxon>Gammaproteobacteria</taxon>
        <taxon>Vibrionales</taxon>
        <taxon>Vibrionaceae</taxon>
        <taxon>Vibrio</taxon>
    </lineage>
</organism>
<dbReference type="Proteomes" id="UP000031666">
    <property type="component" value="Unassembled WGS sequence"/>
</dbReference>
<evidence type="ECO:0000313" key="2">
    <source>
        <dbReference type="Proteomes" id="UP000031666"/>
    </source>
</evidence>
<reference evidence="1 2" key="2">
    <citation type="submission" date="2015-01" db="EMBL/GenBank/DDBJ databases">
        <authorList>
            <consortium name="NBRP consortium"/>
            <person name="Sawabe T."/>
            <person name="Meirelles P."/>
            <person name="Feng G."/>
            <person name="Sayaka M."/>
            <person name="Hattori M."/>
            <person name="Ohkuma M."/>
        </authorList>
    </citation>
    <scope>NUCLEOTIDE SEQUENCE [LARGE SCALE GENOMIC DNA]</scope>
    <source>
        <strain evidence="2">JCM 19241</strain>
    </source>
</reference>
<protein>
    <submittedName>
        <fullName evidence="1">Uncharacterized protein</fullName>
    </submittedName>
</protein>
<reference evidence="1 2" key="1">
    <citation type="submission" date="2015-01" db="EMBL/GenBank/DDBJ databases">
        <title>Vibrio sp. C94 JCM 19241 whole genome shotgun sequence.</title>
        <authorList>
            <person name="Sawabe T."/>
            <person name="Meirelles P."/>
            <person name="Feng G."/>
            <person name="Sayaka M."/>
            <person name="Hattori M."/>
            <person name="Ohkuma M."/>
        </authorList>
    </citation>
    <scope>NUCLEOTIDE SEQUENCE [LARGE SCALE GENOMIC DNA]</scope>
    <source>
        <strain evidence="2">JCM 19241</strain>
    </source>
</reference>
<comment type="caution">
    <text evidence="1">The sequence shown here is derived from an EMBL/GenBank/DDBJ whole genome shotgun (WGS) entry which is preliminary data.</text>
</comment>
<gene>
    <name evidence="1" type="ORF">JCM19241_5209</name>
</gene>
<accession>A0A0B8QFR3</accession>
<sequence>MKKDKPALKNGKQAELVATVAIKLETETIYIEDVELGDVVLAGELTVIVEQISTTSIELLDKSRRACINLYGETSGGLDVTSNGKMTIFQEIGSRVKRVKKVPKPRLPIAEKINFSTYDDPTCKTKVTLGDADIGTIQSECFQDFFRHHGGQILILAKGMSPKEIQQAIAERFYSDKEAESLLRNST</sequence>
<name>A0A0B8QFR3_9VIBR</name>
<proteinExistence type="predicted"/>
<evidence type="ECO:0000313" key="1">
    <source>
        <dbReference type="EMBL" id="GAM74013.1"/>
    </source>
</evidence>
<dbReference type="AlphaFoldDB" id="A0A0B8QFR3"/>
<dbReference type="EMBL" id="BBSC01000002">
    <property type="protein sequence ID" value="GAM74013.1"/>
    <property type="molecule type" value="Genomic_DNA"/>
</dbReference>